<name>A0A9D4TVF8_CHLVU</name>
<dbReference type="Pfam" id="PF03641">
    <property type="entry name" value="Lysine_decarbox"/>
    <property type="match status" value="1"/>
</dbReference>
<evidence type="ECO:0000256" key="4">
    <source>
        <dbReference type="SAM" id="MobiDB-lite"/>
    </source>
</evidence>
<dbReference type="InterPro" id="IPR002173">
    <property type="entry name" value="Carboh/pur_kinase_PfkB_CS"/>
</dbReference>
<dbReference type="SUPFAM" id="SSF102405">
    <property type="entry name" value="MCP/YpsA-like"/>
    <property type="match status" value="1"/>
</dbReference>
<reference evidence="6" key="2">
    <citation type="submission" date="2020-11" db="EMBL/GenBank/DDBJ databases">
        <authorList>
            <person name="Cecchin M."/>
            <person name="Marcolungo L."/>
            <person name="Rossato M."/>
            <person name="Girolomoni L."/>
            <person name="Cosentino E."/>
            <person name="Cuine S."/>
            <person name="Li-Beisson Y."/>
            <person name="Delledonne M."/>
            <person name="Ballottari M."/>
        </authorList>
    </citation>
    <scope>NUCLEOTIDE SEQUENCE</scope>
    <source>
        <strain evidence="6">211/11P</strain>
        <tissue evidence="6">Whole cell</tissue>
    </source>
</reference>
<dbReference type="PROSITE" id="PS00584">
    <property type="entry name" value="PFKB_KINASES_2"/>
    <property type="match status" value="1"/>
</dbReference>
<dbReference type="InterPro" id="IPR029056">
    <property type="entry name" value="Ribokinase-like"/>
</dbReference>
<dbReference type="Gene3D" id="3.40.50.450">
    <property type="match status" value="1"/>
</dbReference>
<feature type="compositionally biased region" description="Low complexity" evidence="4">
    <location>
        <begin position="1"/>
        <end position="25"/>
    </location>
</feature>
<evidence type="ECO:0000256" key="1">
    <source>
        <dbReference type="ARBA" id="ARBA00010688"/>
    </source>
</evidence>
<proteinExistence type="inferred from homology"/>
<comment type="caution">
    <text evidence="6">The sequence shown here is derived from an EMBL/GenBank/DDBJ whole genome shotgun (WGS) entry which is preliminary data.</text>
</comment>
<dbReference type="CDD" id="cd01168">
    <property type="entry name" value="adenosine_kinase"/>
    <property type="match status" value="1"/>
</dbReference>
<comment type="similarity">
    <text evidence="1">Belongs to the carbohydrate kinase PfkB family.</text>
</comment>
<reference evidence="6" key="1">
    <citation type="journal article" date="2019" name="Plant J.">
        <title>Chlorella vulgaris genome assembly and annotation reveals the molecular basis for metabolic acclimation to high light conditions.</title>
        <authorList>
            <person name="Cecchin M."/>
            <person name="Marcolungo L."/>
            <person name="Rossato M."/>
            <person name="Girolomoni L."/>
            <person name="Cosentino E."/>
            <person name="Cuine S."/>
            <person name="Li-Beisson Y."/>
            <person name="Delledonne M."/>
            <person name="Ballottari M."/>
        </authorList>
    </citation>
    <scope>NUCLEOTIDE SEQUENCE</scope>
    <source>
        <strain evidence="6">211/11P</strain>
    </source>
</reference>
<evidence type="ECO:0000256" key="2">
    <source>
        <dbReference type="ARBA" id="ARBA00022679"/>
    </source>
</evidence>
<dbReference type="InterPro" id="IPR011611">
    <property type="entry name" value="PfkB_dom"/>
</dbReference>
<dbReference type="Pfam" id="PF00294">
    <property type="entry name" value="PfkB"/>
    <property type="match status" value="1"/>
</dbReference>
<organism evidence="6 7">
    <name type="scientific">Chlorella vulgaris</name>
    <name type="common">Green alga</name>
    <dbReference type="NCBI Taxonomy" id="3077"/>
    <lineage>
        <taxon>Eukaryota</taxon>
        <taxon>Viridiplantae</taxon>
        <taxon>Chlorophyta</taxon>
        <taxon>core chlorophytes</taxon>
        <taxon>Trebouxiophyceae</taxon>
        <taxon>Chlorellales</taxon>
        <taxon>Chlorellaceae</taxon>
        <taxon>Chlorella clade</taxon>
        <taxon>Chlorella</taxon>
    </lineage>
</organism>
<dbReference type="InterPro" id="IPR052700">
    <property type="entry name" value="Carb_kinase_PfkB-like"/>
</dbReference>
<dbReference type="InterPro" id="IPR031100">
    <property type="entry name" value="LOG_fam"/>
</dbReference>
<dbReference type="EMBL" id="SIDB01000002">
    <property type="protein sequence ID" value="KAI3435807.1"/>
    <property type="molecule type" value="Genomic_DNA"/>
</dbReference>
<accession>A0A9D4TVF8</accession>
<dbReference type="PANTHER" id="PTHR43320">
    <property type="entry name" value="SUGAR KINASE"/>
    <property type="match status" value="1"/>
</dbReference>
<feature type="region of interest" description="Disordered" evidence="4">
    <location>
        <begin position="1"/>
        <end position="27"/>
    </location>
</feature>
<dbReference type="AlphaFoldDB" id="A0A9D4TVF8"/>
<keyword evidence="3" id="KW-0418">Kinase</keyword>
<dbReference type="Gene3D" id="3.40.1190.20">
    <property type="match status" value="1"/>
</dbReference>
<gene>
    <name evidence="6" type="ORF">D9Q98_001865</name>
</gene>
<evidence type="ECO:0000259" key="5">
    <source>
        <dbReference type="Pfam" id="PF00294"/>
    </source>
</evidence>
<dbReference type="OrthoDB" id="414463at2759"/>
<keyword evidence="2" id="KW-0808">Transferase</keyword>
<protein>
    <recommendedName>
        <fullName evidence="5">Carbohydrate kinase PfkB domain-containing protein</fullName>
    </recommendedName>
</protein>
<feature type="domain" description="Carbohydrate kinase PfkB" evidence="5">
    <location>
        <begin position="220"/>
        <end position="484"/>
    </location>
</feature>
<dbReference type="PANTHER" id="PTHR43320:SF1">
    <property type="entry name" value="OS01G0105900 PROTEIN"/>
    <property type="match status" value="1"/>
</dbReference>
<dbReference type="GO" id="GO:0016301">
    <property type="term" value="F:kinase activity"/>
    <property type="evidence" value="ECO:0007669"/>
    <property type="project" value="UniProtKB-KW"/>
</dbReference>
<evidence type="ECO:0000256" key="3">
    <source>
        <dbReference type="ARBA" id="ARBA00022777"/>
    </source>
</evidence>
<evidence type="ECO:0000313" key="6">
    <source>
        <dbReference type="EMBL" id="KAI3435807.1"/>
    </source>
</evidence>
<dbReference type="Proteomes" id="UP001055712">
    <property type="component" value="Unassembled WGS sequence"/>
</dbReference>
<keyword evidence="7" id="KW-1185">Reference proteome</keyword>
<evidence type="ECO:0000313" key="7">
    <source>
        <dbReference type="Proteomes" id="UP001055712"/>
    </source>
</evidence>
<sequence>MADSTPQGAGEGPSSSAAQSAAQQPDLTAHVERLEARAKALERLLVGKVEWAQMETAQHLQLLEAAVDNLEGTAKEAAARHGELLLAAKWLALELRGLDLLADHVKAVDALSKKLEAQVQEPFKAQQSCSSYETEMADDGFQDAVAAAVAPPLAEVAHDALASQQNTEAAQVQIVSLQPVAIVDHVCVLDEEALRSLVPDELGGSHRVELAEVQRTLTSVGEYFSKAGGSAANTTRGLAGLGVHTKLLGCRGFDEWGTLFSSSMKRAGVDVSGVLVKQGPTGRSCILSCGGQRTMRTCLSGCPRINPDELRADDFRGVPWVFLSAYCLYTPNLLERALDLAGAAGCSVAMDLASFEVVRSFHPAITALLERGAIDVCFCNEDEAAEVAGGAGSCPEAAIEYLAQHCKRLAVVTLGEKGCLIKERGSEEVIGLPACSGVKVTDTTGAGDLFAAGFLYGLLKGYPARRCGELGCIAGGAVVQTLGAEMGRDQWSWLHQRMHGRLAGEVVRDSAAAVQREMLACYSLIERKGRGVVYYGSARLKQDSPHWDRAVQLGRDVAQLLGCTTWSGGGPGMMEAATIGALSVGKPVGGIRIQREAGTTVRTASYLPADSQVFCRYLSSRKVALVDSGVRMKESDHTAYLFLPGGLGTMDELFEILTLVQLKKLGSSHPVPVVLIDYDGFYSGLLQFLRACDANGTVGAPELRDLIVAQDNAGVLQVLRSYYNLPSDGASHQPAASVYRASAYIRLGGDEQAAGSAGL</sequence>
<dbReference type="SUPFAM" id="SSF53613">
    <property type="entry name" value="Ribokinase-like"/>
    <property type="match status" value="1"/>
</dbReference>